<dbReference type="OrthoDB" id="7872756at2"/>
<dbReference type="SUPFAM" id="SSF141571">
    <property type="entry name" value="Pentapeptide repeat-like"/>
    <property type="match status" value="1"/>
</dbReference>
<keyword evidence="1" id="KW-0732">Signal</keyword>
<gene>
    <name evidence="2" type="ordered locus">Cyan7425_0229</name>
</gene>
<dbReference type="eggNOG" id="COG1357">
    <property type="taxonomic scope" value="Bacteria"/>
</dbReference>
<feature type="signal peptide" evidence="1">
    <location>
        <begin position="1"/>
        <end position="27"/>
    </location>
</feature>
<dbReference type="EMBL" id="CP001344">
    <property type="protein sequence ID" value="ACL42625.1"/>
    <property type="molecule type" value="Genomic_DNA"/>
</dbReference>
<dbReference type="Gene3D" id="2.160.20.80">
    <property type="entry name" value="E3 ubiquitin-protein ligase SopA"/>
    <property type="match status" value="1"/>
</dbReference>
<dbReference type="HOGENOM" id="CLU_066336_3_1_3"/>
<dbReference type="KEGG" id="cyn:Cyan7425_0229"/>
<dbReference type="PANTHER" id="PTHR47200">
    <property type="entry name" value="THYLAKOID LUMENAL 15 KDA PROTEIN 1, CHLOROPLASTIC"/>
    <property type="match status" value="1"/>
</dbReference>
<dbReference type="InterPro" id="IPR001646">
    <property type="entry name" value="5peptide_repeat"/>
</dbReference>
<feature type="chain" id="PRO_5002871013" evidence="1">
    <location>
        <begin position="28"/>
        <end position="162"/>
    </location>
</feature>
<dbReference type="Pfam" id="PF00805">
    <property type="entry name" value="Pentapeptide"/>
    <property type="match status" value="2"/>
</dbReference>
<proteinExistence type="predicted"/>
<evidence type="ECO:0000313" key="2">
    <source>
        <dbReference type="EMBL" id="ACL42625.1"/>
    </source>
</evidence>
<name>B8HRW6_CYAP4</name>
<dbReference type="PANTHER" id="PTHR47200:SF2">
    <property type="entry name" value="THYLAKOID LUMENAL 15 KDA PROTEIN 1, CHLOROPLASTIC"/>
    <property type="match status" value="1"/>
</dbReference>
<accession>B8HRW6</accession>
<evidence type="ECO:0000256" key="1">
    <source>
        <dbReference type="SAM" id="SignalP"/>
    </source>
</evidence>
<sequence length="162" mass="17076">MIKLLQTLRCWLTGLLVWLCLALPVQAAIVNYSHASVENADFSGQELVGSVFAAAVMPEANFEGANLRNAILSKAELSQANFRGANLTDVLADGVSWANSDLSNAILAGATLIGTTFTGVTITGADFSDALIDRYDVSLLCQRAEGINPVTGIATRESLGCR</sequence>
<protein>
    <submittedName>
        <fullName evidence="2">Pentapeptide repeat protein</fullName>
    </submittedName>
</protein>
<dbReference type="InterPro" id="IPR044213">
    <property type="entry name" value="At2g44920-like"/>
</dbReference>
<organism evidence="2">
    <name type="scientific">Cyanothece sp. (strain PCC 7425 / ATCC 29141)</name>
    <dbReference type="NCBI Taxonomy" id="395961"/>
    <lineage>
        <taxon>Bacteria</taxon>
        <taxon>Bacillati</taxon>
        <taxon>Cyanobacteriota</taxon>
        <taxon>Cyanophyceae</taxon>
        <taxon>Gomontiellales</taxon>
        <taxon>Cyanothecaceae</taxon>
        <taxon>Cyanothece</taxon>
    </lineage>
</organism>
<dbReference type="AlphaFoldDB" id="B8HRW6"/>
<dbReference type="STRING" id="395961.Cyan7425_0229"/>
<reference evidence="2" key="1">
    <citation type="submission" date="2009-01" db="EMBL/GenBank/DDBJ databases">
        <title>Complete sequence of chromosome Cyanothece sp. PCC 7425.</title>
        <authorList>
            <consortium name="US DOE Joint Genome Institute"/>
            <person name="Lucas S."/>
            <person name="Copeland A."/>
            <person name="Lapidus A."/>
            <person name="Glavina del Rio T."/>
            <person name="Dalin E."/>
            <person name="Tice H."/>
            <person name="Bruce D."/>
            <person name="Goodwin L."/>
            <person name="Pitluck S."/>
            <person name="Sims D."/>
            <person name="Meineke L."/>
            <person name="Brettin T."/>
            <person name="Detter J.C."/>
            <person name="Han C."/>
            <person name="Larimer F."/>
            <person name="Land M."/>
            <person name="Hauser L."/>
            <person name="Kyrpides N."/>
            <person name="Ovchinnikova G."/>
            <person name="Liberton M."/>
            <person name="Stoeckel J."/>
            <person name="Banerjee A."/>
            <person name="Singh A."/>
            <person name="Page L."/>
            <person name="Sato H."/>
            <person name="Zhao L."/>
            <person name="Sherman L."/>
            <person name="Pakrasi H."/>
            <person name="Richardson P."/>
        </authorList>
    </citation>
    <scope>NUCLEOTIDE SEQUENCE</scope>
    <source>
        <strain evidence="2">PCC 7425</strain>
    </source>
</reference>